<evidence type="ECO:0000313" key="3">
    <source>
        <dbReference type="Proteomes" id="UP000663848"/>
    </source>
</evidence>
<accession>A0A822DE40</accession>
<organism evidence="2 3">
    <name type="scientific">Rotaria socialis</name>
    <dbReference type="NCBI Taxonomy" id="392032"/>
    <lineage>
        <taxon>Eukaryota</taxon>
        <taxon>Metazoa</taxon>
        <taxon>Spiralia</taxon>
        <taxon>Gnathifera</taxon>
        <taxon>Rotifera</taxon>
        <taxon>Eurotatoria</taxon>
        <taxon>Bdelloidea</taxon>
        <taxon>Philodinida</taxon>
        <taxon>Philodinidae</taxon>
        <taxon>Rotaria</taxon>
    </lineage>
</organism>
<gene>
    <name evidence="2" type="ORF">QYT958_LOCUS43035</name>
</gene>
<name>A0A822DE40_9BILA</name>
<sequence>ELFGRIDRELKPDDLSIVKDSNTKTNSSIRKEHSHHYQHQHSAPAAILTSTSSSSPQNAILFGDQLQFWTDANCDNIYPRFTHIACLYSE</sequence>
<evidence type="ECO:0000256" key="1">
    <source>
        <dbReference type="SAM" id="MobiDB-lite"/>
    </source>
</evidence>
<feature type="region of interest" description="Disordered" evidence="1">
    <location>
        <begin position="18"/>
        <end position="43"/>
    </location>
</feature>
<proteinExistence type="predicted"/>
<reference evidence="2" key="1">
    <citation type="submission" date="2021-02" db="EMBL/GenBank/DDBJ databases">
        <authorList>
            <person name="Nowell W R."/>
        </authorList>
    </citation>
    <scope>NUCLEOTIDE SEQUENCE</scope>
</reference>
<dbReference type="AlphaFoldDB" id="A0A822DE40"/>
<feature type="non-terminal residue" evidence="2">
    <location>
        <position position="1"/>
    </location>
</feature>
<comment type="caution">
    <text evidence="2">The sequence shown here is derived from an EMBL/GenBank/DDBJ whole genome shotgun (WGS) entry which is preliminary data.</text>
</comment>
<evidence type="ECO:0000313" key="2">
    <source>
        <dbReference type="EMBL" id="CAF5067633.1"/>
    </source>
</evidence>
<feature type="compositionally biased region" description="Polar residues" evidence="1">
    <location>
        <begin position="19"/>
        <end position="28"/>
    </location>
</feature>
<dbReference type="EMBL" id="CAJOBR010058707">
    <property type="protein sequence ID" value="CAF5067633.1"/>
    <property type="molecule type" value="Genomic_DNA"/>
</dbReference>
<protein>
    <submittedName>
        <fullName evidence="2">Uncharacterized protein</fullName>
    </submittedName>
</protein>
<dbReference type="Proteomes" id="UP000663848">
    <property type="component" value="Unassembled WGS sequence"/>
</dbReference>
<feature type="non-terminal residue" evidence="2">
    <location>
        <position position="90"/>
    </location>
</feature>